<keyword evidence="2" id="KW-1185">Reference proteome</keyword>
<dbReference type="EMBL" id="BPLQ01012009">
    <property type="protein sequence ID" value="GIY61926.1"/>
    <property type="molecule type" value="Genomic_DNA"/>
</dbReference>
<comment type="caution">
    <text evidence="1">The sequence shown here is derived from an EMBL/GenBank/DDBJ whole genome shotgun (WGS) entry which is preliminary data.</text>
</comment>
<evidence type="ECO:0000313" key="1">
    <source>
        <dbReference type="EMBL" id="GIY61926.1"/>
    </source>
</evidence>
<sequence>MPSPGYEPEPASTSYYSASQYHASQFCQASTSYYSASQYIILLSQPVHHTTQPASTSSASQYIILLSQPVHHTTQPASTSYIASTTTQPASTSYYSPSQYIIQPASTSYYSASQYIILLSLIQSSTVAYSKH</sequence>
<gene>
    <name evidence="1" type="ORF">CDAR_518631</name>
</gene>
<name>A0AAV4UVJ3_9ARAC</name>
<dbReference type="Proteomes" id="UP001054837">
    <property type="component" value="Unassembled WGS sequence"/>
</dbReference>
<organism evidence="1 2">
    <name type="scientific">Caerostris darwini</name>
    <dbReference type="NCBI Taxonomy" id="1538125"/>
    <lineage>
        <taxon>Eukaryota</taxon>
        <taxon>Metazoa</taxon>
        <taxon>Ecdysozoa</taxon>
        <taxon>Arthropoda</taxon>
        <taxon>Chelicerata</taxon>
        <taxon>Arachnida</taxon>
        <taxon>Araneae</taxon>
        <taxon>Araneomorphae</taxon>
        <taxon>Entelegynae</taxon>
        <taxon>Araneoidea</taxon>
        <taxon>Araneidae</taxon>
        <taxon>Caerostris</taxon>
    </lineage>
</organism>
<evidence type="ECO:0000313" key="2">
    <source>
        <dbReference type="Proteomes" id="UP001054837"/>
    </source>
</evidence>
<dbReference type="AlphaFoldDB" id="A0AAV4UVJ3"/>
<protein>
    <submittedName>
        <fullName evidence="1">Uncharacterized protein</fullName>
    </submittedName>
</protein>
<proteinExistence type="predicted"/>
<accession>A0AAV4UVJ3</accession>
<reference evidence="1 2" key="1">
    <citation type="submission" date="2021-06" db="EMBL/GenBank/DDBJ databases">
        <title>Caerostris darwini draft genome.</title>
        <authorList>
            <person name="Kono N."/>
            <person name="Arakawa K."/>
        </authorList>
    </citation>
    <scope>NUCLEOTIDE SEQUENCE [LARGE SCALE GENOMIC DNA]</scope>
</reference>